<protein>
    <recommendedName>
        <fullName evidence="3">DUF2017 domain-containing protein</fullName>
    </recommendedName>
</protein>
<name>A0A853DBQ0_9MICO</name>
<dbReference type="Proteomes" id="UP000571817">
    <property type="component" value="Unassembled WGS sequence"/>
</dbReference>
<dbReference type="InterPro" id="IPR018561">
    <property type="entry name" value="AosR"/>
</dbReference>
<organism evidence="1 2">
    <name type="scientific">Allobranchiibius huperziae</name>
    <dbReference type="NCBI Taxonomy" id="1874116"/>
    <lineage>
        <taxon>Bacteria</taxon>
        <taxon>Bacillati</taxon>
        <taxon>Actinomycetota</taxon>
        <taxon>Actinomycetes</taxon>
        <taxon>Micrococcales</taxon>
        <taxon>Dermacoccaceae</taxon>
        <taxon>Allobranchiibius</taxon>
    </lineage>
</organism>
<evidence type="ECO:0000313" key="2">
    <source>
        <dbReference type="Proteomes" id="UP000571817"/>
    </source>
</evidence>
<proteinExistence type="predicted"/>
<dbReference type="RefSeq" id="WP_179479641.1">
    <property type="nucleotide sequence ID" value="NZ_JACCFW010000001.1"/>
</dbReference>
<dbReference type="EMBL" id="JACCFW010000001">
    <property type="protein sequence ID" value="NYJ74027.1"/>
    <property type="molecule type" value="Genomic_DNA"/>
</dbReference>
<comment type="caution">
    <text evidence="1">The sequence shown here is derived from an EMBL/GenBank/DDBJ whole genome shotgun (WGS) entry which is preliminary data.</text>
</comment>
<accession>A0A853DBQ0</accession>
<keyword evidence="2" id="KW-1185">Reference proteome</keyword>
<dbReference type="AlphaFoldDB" id="A0A853DBQ0"/>
<evidence type="ECO:0008006" key="3">
    <source>
        <dbReference type="Google" id="ProtNLM"/>
    </source>
</evidence>
<sequence length="196" mass="21855">MAEAFRRKGARYVGKFDQEEREVIVSLLSQVRELIALDEEPATGDPIRDLLDSLGREPASAREVDARDPALRRLLPQASRDDDALAQDFRALAEHDIRRAKAANLSTAIHALSFEGGSRVELDQRQAQALMIAVGDVRLMLGERLDLRTDEDAERLQEGLDLGRHGTGNDGERQLLAAYYDFLTWMQESLALTLTG</sequence>
<gene>
    <name evidence="1" type="ORF">HNR15_000990</name>
</gene>
<reference evidence="1 2" key="1">
    <citation type="submission" date="2020-07" db="EMBL/GenBank/DDBJ databases">
        <title>Sequencing the genomes of 1000 actinobacteria strains.</title>
        <authorList>
            <person name="Klenk H.-P."/>
        </authorList>
    </citation>
    <scope>NUCLEOTIDE SEQUENCE [LARGE SCALE GENOMIC DNA]</scope>
    <source>
        <strain evidence="1 2">DSM 29531</strain>
    </source>
</reference>
<dbReference type="Pfam" id="PF09438">
    <property type="entry name" value="DUF2017"/>
    <property type="match status" value="1"/>
</dbReference>
<evidence type="ECO:0000313" key="1">
    <source>
        <dbReference type="EMBL" id="NYJ74027.1"/>
    </source>
</evidence>